<protein>
    <recommendedName>
        <fullName evidence="5">Major facilitator superfamily (MFS) profile domain-containing protein</fullName>
    </recommendedName>
</protein>
<name>A0A225T0B5_9BURK</name>
<sequence length="429" mass="44484">MTLMPACKCARPATSPGSCRFSYFSPGQSGTAISSMNALAALLLLTAIQIATSFAATAVLTVSPLLADTLGISARWVGVYTAVLYAAAACSSIWFGNRVHRLGAFQASRWRLALCASGMLLIASSHVAGVLAGSVLMGLGYGGITPASSYFLSQGAPLKHCSLLFSIRQSGVPAGAALAAVLVPAMVQHLGLPWAFLAPGIMGLLAAVAFTARSAQELRQTAQSGSAASTQASVWSLLATHPPLRMLVLVAFVFSGLQVTTLAMLVPFLHGFQQMSIEQAGLLLTLLNLVGVVFRLLWGRCVDRGMPALRMLALSGLLGALGFAILACAAFSVVAPFMLFVAAAALGVAVVAWNGVLFSEIAILVPREEVGRATGLCVFAGFVGVVVMPTALTLAIEQRVASGLVFVLGAMLSLHVGWLTWRRAPRKGA</sequence>
<dbReference type="InterPro" id="IPR036259">
    <property type="entry name" value="MFS_trans_sf"/>
</dbReference>
<keyword evidence="7" id="KW-1185">Reference proteome</keyword>
<evidence type="ECO:0000313" key="6">
    <source>
        <dbReference type="EMBL" id="OWY36758.1"/>
    </source>
</evidence>
<feature type="transmembrane region" description="Helical" evidence="4">
    <location>
        <begin position="79"/>
        <end position="97"/>
    </location>
</feature>
<comment type="caution">
    <text evidence="6">The sequence shown here is derived from an EMBL/GenBank/DDBJ whole genome shotgun (WGS) entry which is preliminary data.</text>
</comment>
<feature type="transmembrane region" description="Helical" evidence="4">
    <location>
        <begin position="192"/>
        <end position="212"/>
    </location>
</feature>
<dbReference type="PANTHER" id="PTHR23527">
    <property type="entry name" value="BLL3282 PROTEIN"/>
    <property type="match status" value="1"/>
</dbReference>
<keyword evidence="3 4" id="KW-0472">Membrane</keyword>
<accession>A0A225T0B5</accession>
<feature type="transmembrane region" description="Helical" evidence="4">
    <location>
        <begin position="376"/>
        <end position="396"/>
    </location>
</feature>
<feature type="transmembrane region" description="Helical" evidence="4">
    <location>
        <begin position="339"/>
        <end position="364"/>
    </location>
</feature>
<feature type="transmembrane region" description="Helical" evidence="4">
    <location>
        <begin position="246"/>
        <end position="268"/>
    </location>
</feature>
<feature type="domain" description="Major facilitator superfamily (MFS) profile" evidence="5">
    <location>
        <begin position="41"/>
        <end position="428"/>
    </location>
</feature>
<evidence type="ECO:0000256" key="2">
    <source>
        <dbReference type="ARBA" id="ARBA00022989"/>
    </source>
</evidence>
<evidence type="ECO:0000259" key="5">
    <source>
        <dbReference type="PROSITE" id="PS50850"/>
    </source>
</evidence>
<feature type="transmembrane region" description="Helical" evidence="4">
    <location>
        <begin position="280"/>
        <end position="299"/>
    </location>
</feature>
<dbReference type="Proteomes" id="UP000214747">
    <property type="component" value="Unassembled WGS sequence"/>
</dbReference>
<proteinExistence type="predicted"/>
<feature type="transmembrane region" description="Helical" evidence="4">
    <location>
        <begin position="402"/>
        <end position="421"/>
    </location>
</feature>
<dbReference type="InterPro" id="IPR020846">
    <property type="entry name" value="MFS_dom"/>
</dbReference>
<dbReference type="PROSITE" id="PS50850">
    <property type="entry name" value="MFS"/>
    <property type="match status" value="1"/>
</dbReference>
<dbReference type="PANTHER" id="PTHR23527:SF1">
    <property type="entry name" value="BLL3282 PROTEIN"/>
    <property type="match status" value="1"/>
</dbReference>
<evidence type="ECO:0000313" key="7">
    <source>
        <dbReference type="Proteomes" id="UP000214747"/>
    </source>
</evidence>
<keyword evidence="1 4" id="KW-0812">Transmembrane</keyword>
<evidence type="ECO:0000256" key="4">
    <source>
        <dbReference type="SAM" id="Phobius"/>
    </source>
</evidence>
<dbReference type="Gene3D" id="1.20.1250.20">
    <property type="entry name" value="MFS general substrate transporter like domains"/>
    <property type="match status" value="2"/>
</dbReference>
<reference evidence="6 7" key="1">
    <citation type="journal article" date="2010" name="Int. J. Syst. Evol. Microbiol.">
        <title>Reclassification of Herbaspirillum putei as a later heterotypic synonym of Herbaspirillum huttiense, with the description of H. huttiense subsp. huttiense subsp. nov. and H. huttiense subsp. putei subsp. nov., comb. nov., and description of Herbaspirillum aquaticum sp. nov.</title>
        <authorList>
            <person name="Dobritsa A.P."/>
            <person name="Reddy M.C."/>
            <person name="Samadpour M."/>
        </authorList>
    </citation>
    <scope>NUCLEOTIDE SEQUENCE [LARGE SCALE GENOMIC DNA]</scope>
    <source>
        <strain evidence="6 7">IEH 4430</strain>
    </source>
</reference>
<dbReference type="InterPro" id="IPR011701">
    <property type="entry name" value="MFS"/>
</dbReference>
<evidence type="ECO:0000256" key="3">
    <source>
        <dbReference type="ARBA" id="ARBA00023136"/>
    </source>
</evidence>
<dbReference type="SUPFAM" id="SSF103473">
    <property type="entry name" value="MFS general substrate transporter"/>
    <property type="match status" value="1"/>
</dbReference>
<keyword evidence="2 4" id="KW-1133">Transmembrane helix</keyword>
<dbReference type="EMBL" id="NJGV01000001">
    <property type="protein sequence ID" value="OWY36758.1"/>
    <property type="molecule type" value="Genomic_DNA"/>
</dbReference>
<feature type="transmembrane region" description="Helical" evidence="4">
    <location>
        <begin position="311"/>
        <end position="333"/>
    </location>
</feature>
<dbReference type="Pfam" id="PF07690">
    <property type="entry name" value="MFS_1"/>
    <property type="match status" value="1"/>
</dbReference>
<gene>
    <name evidence="6" type="ORF">CEJ45_01275</name>
</gene>
<evidence type="ECO:0000256" key="1">
    <source>
        <dbReference type="ARBA" id="ARBA00022692"/>
    </source>
</evidence>
<organism evidence="6 7">
    <name type="scientific">Herbaspirillum aquaticum</name>
    <dbReference type="NCBI Taxonomy" id="568783"/>
    <lineage>
        <taxon>Bacteria</taxon>
        <taxon>Pseudomonadati</taxon>
        <taxon>Pseudomonadota</taxon>
        <taxon>Betaproteobacteria</taxon>
        <taxon>Burkholderiales</taxon>
        <taxon>Oxalobacteraceae</taxon>
        <taxon>Herbaspirillum</taxon>
    </lineage>
</organism>
<dbReference type="AlphaFoldDB" id="A0A225T0B5"/>
<feature type="transmembrane region" description="Helical" evidence="4">
    <location>
        <begin position="118"/>
        <end position="144"/>
    </location>
</feature>
<dbReference type="InterPro" id="IPR052952">
    <property type="entry name" value="MFS-Transporter"/>
</dbReference>
<dbReference type="GO" id="GO:0022857">
    <property type="term" value="F:transmembrane transporter activity"/>
    <property type="evidence" value="ECO:0007669"/>
    <property type="project" value="InterPro"/>
</dbReference>